<gene>
    <name evidence="1" type="ORF">Pcinc_040593</name>
</gene>
<dbReference type="EMBL" id="JAWQEG010007218">
    <property type="protein sequence ID" value="KAK3852826.1"/>
    <property type="molecule type" value="Genomic_DNA"/>
</dbReference>
<reference evidence="1" key="1">
    <citation type="submission" date="2023-10" db="EMBL/GenBank/DDBJ databases">
        <title>Genome assemblies of two species of porcelain crab, Petrolisthes cinctipes and Petrolisthes manimaculis (Anomura: Porcellanidae).</title>
        <authorList>
            <person name="Angst P."/>
        </authorList>
    </citation>
    <scope>NUCLEOTIDE SEQUENCE</scope>
    <source>
        <strain evidence="1">PB745_01</strain>
        <tissue evidence="1">Gill</tissue>
    </source>
</reference>
<accession>A0AAE1BL50</accession>
<evidence type="ECO:0000313" key="1">
    <source>
        <dbReference type="EMBL" id="KAK3852826.1"/>
    </source>
</evidence>
<comment type="caution">
    <text evidence="1">The sequence shown here is derived from an EMBL/GenBank/DDBJ whole genome shotgun (WGS) entry which is preliminary data.</text>
</comment>
<protein>
    <submittedName>
        <fullName evidence="1">Uncharacterized protein</fullName>
    </submittedName>
</protein>
<proteinExistence type="predicted"/>
<dbReference type="AlphaFoldDB" id="A0AAE1BL50"/>
<name>A0AAE1BL50_PETCI</name>
<sequence>MGIQVSVKKLDAKFTWKREEKVAGKSWRTRWLAGRGSGGKIPKSVRVGKMDEVEEVEKVESSGGGGGGGDGGEGLEFRWWWWRRWRWRWRRREEEKKE</sequence>
<keyword evidence="2" id="KW-1185">Reference proteome</keyword>
<dbReference type="Proteomes" id="UP001286313">
    <property type="component" value="Unassembled WGS sequence"/>
</dbReference>
<evidence type="ECO:0000313" key="2">
    <source>
        <dbReference type="Proteomes" id="UP001286313"/>
    </source>
</evidence>
<organism evidence="1 2">
    <name type="scientific">Petrolisthes cinctipes</name>
    <name type="common">Flat porcelain crab</name>
    <dbReference type="NCBI Taxonomy" id="88211"/>
    <lineage>
        <taxon>Eukaryota</taxon>
        <taxon>Metazoa</taxon>
        <taxon>Ecdysozoa</taxon>
        <taxon>Arthropoda</taxon>
        <taxon>Crustacea</taxon>
        <taxon>Multicrustacea</taxon>
        <taxon>Malacostraca</taxon>
        <taxon>Eumalacostraca</taxon>
        <taxon>Eucarida</taxon>
        <taxon>Decapoda</taxon>
        <taxon>Pleocyemata</taxon>
        <taxon>Anomura</taxon>
        <taxon>Galatheoidea</taxon>
        <taxon>Porcellanidae</taxon>
        <taxon>Petrolisthes</taxon>
    </lineage>
</organism>